<name>A0A8T3V8H7_9EURY</name>
<accession>A0A8T3V8H7</accession>
<dbReference type="Proteomes" id="UP000762703">
    <property type="component" value="Unassembled WGS sequence"/>
</dbReference>
<feature type="transmembrane region" description="Helical" evidence="1">
    <location>
        <begin position="112"/>
        <end position="135"/>
    </location>
</feature>
<comment type="caution">
    <text evidence="2">The sequence shown here is derived from an EMBL/GenBank/DDBJ whole genome shotgun (WGS) entry which is preliminary data.</text>
</comment>
<gene>
    <name evidence="2" type="ORF">E7Z73_01305</name>
</gene>
<dbReference type="AlphaFoldDB" id="A0A8T3V8H7"/>
<feature type="transmembrane region" description="Helical" evidence="1">
    <location>
        <begin position="34"/>
        <end position="56"/>
    </location>
</feature>
<organism evidence="2 3">
    <name type="scientific">Methanobrevibacter millerae</name>
    <dbReference type="NCBI Taxonomy" id="230361"/>
    <lineage>
        <taxon>Archaea</taxon>
        <taxon>Methanobacteriati</taxon>
        <taxon>Methanobacteriota</taxon>
        <taxon>Methanomada group</taxon>
        <taxon>Methanobacteria</taxon>
        <taxon>Methanobacteriales</taxon>
        <taxon>Methanobacteriaceae</taxon>
        <taxon>Methanobrevibacter</taxon>
    </lineage>
</organism>
<protein>
    <submittedName>
        <fullName evidence="2">Uncharacterized protein</fullName>
    </submittedName>
</protein>
<evidence type="ECO:0000313" key="3">
    <source>
        <dbReference type="Proteomes" id="UP000762703"/>
    </source>
</evidence>
<reference evidence="2" key="1">
    <citation type="submission" date="2019-04" db="EMBL/GenBank/DDBJ databases">
        <title>Evolution of Biomass-Degrading Anaerobic Consortia Revealed by Metagenomics.</title>
        <authorList>
            <person name="Peng X."/>
        </authorList>
    </citation>
    <scope>NUCLEOTIDE SEQUENCE</scope>
    <source>
        <strain evidence="2">SIG12</strain>
    </source>
</reference>
<keyword evidence="1" id="KW-0812">Transmembrane</keyword>
<evidence type="ECO:0000313" key="2">
    <source>
        <dbReference type="EMBL" id="MBE6504369.1"/>
    </source>
</evidence>
<sequence>MNTKFLRFIVIILLTALIISYVGCYVLIKLGLNDVLYIGNLFGIYFLIIYGLNILVEEGHVPNTSLRFVFAGVYILIFDIIFIITTIFLFNFNPLLPPDYINFVINGFEFNLMMNSLFYIIIFAIVIFIFNYFLYRSATE</sequence>
<feature type="transmembrane region" description="Helical" evidence="1">
    <location>
        <begin position="68"/>
        <end position="92"/>
    </location>
</feature>
<keyword evidence="1" id="KW-0472">Membrane</keyword>
<feature type="transmembrane region" description="Helical" evidence="1">
    <location>
        <begin position="5"/>
        <end position="28"/>
    </location>
</feature>
<proteinExistence type="predicted"/>
<keyword evidence="1" id="KW-1133">Transmembrane helix</keyword>
<dbReference type="RefSeq" id="WP_303736016.1">
    <property type="nucleotide sequence ID" value="NZ_SUTE01000007.1"/>
</dbReference>
<evidence type="ECO:0000256" key="1">
    <source>
        <dbReference type="SAM" id="Phobius"/>
    </source>
</evidence>
<dbReference type="EMBL" id="SUTE01000007">
    <property type="protein sequence ID" value="MBE6504369.1"/>
    <property type="molecule type" value="Genomic_DNA"/>
</dbReference>